<keyword evidence="3" id="KW-1185">Reference proteome</keyword>
<dbReference type="EMBL" id="SACT01000002">
    <property type="protein sequence ID" value="RVT52713.1"/>
    <property type="molecule type" value="Genomic_DNA"/>
</dbReference>
<gene>
    <name evidence="2" type="ORF">ENE75_09870</name>
</gene>
<evidence type="ECO:0000313" key="3">
    <source>
        <dbReference type="Proteomes" id="UP000288178"/>
    </source>
</evidence>
<dbReference type="RefSeq" id="WP_128198085.1">
    <property type="nucleotide sequence ID" value="NZ_SACT01000002.1"/>
</dbReference>
<dbReference type="SUPFAM" id="SSF56935">
    <property type="entry name" value="Porins"/>
    <property type="match status" value="1"/>
</dbReference>
<proteinExistence type="predicted"/>
<feature type="chain" id="PRO_5019395815" evidence="1">
    <location>
        <begin position="30"/>
        <end position="444"/>
    </location>
</feature>
<dbReference type="Gene3D" id="1.25.40.10">
    <property type="entry name" value="Tetratricopeptide repeat domain"/>
    <property type="match status" value="1"/>
</dbReference>
<reference evidence="2 3" key="1">
    <citation type="submission" date="2019-01" db="EMBL/GenBank/DDBJ databases">
        <authorList>
            <person name="Chen W.-M."/>
        </authorList>
    </citation>
    <scope>NUCLEOTIDE SEQUENCE [LARGE SCALE GENOMIC DNA]</scope>
    <source>
        <strain evidence="2 3">ICH-3</strain>
    </source>
</reference>
<sequence length="444" mass="49302">MTFLRRRTAGLRRSATTLLLAAALGTAAAAPLDDLRRLVESSQFEQAVMLGQRHPELIGDVHFDFLYGIAAVSAGRVPEGLLALERHLAAVPANDRARLELARGYFLVGEYARARSEFEFVLRYNPPAAVRRNIEGFLAAMQLRDDRRRASSARVYLEAGLGHDSNVNSGTTLDEIDLIFGTVSLADSPSQAVADGFLQLAAGAQQAWRVSPQFSVFAGADVDHREHFRERSFNQSNIAFNAGFTQLRGEALYRFTLGLGELRVDDDRYRDTFSVGGEASFTRGPQHSATAFAQYFEYRHAGADQVRDARAVTVGGSWTWGLPELAGAPQVGLRASWTVEHNSRLRDDLSRDVPLLRLFGSASPMARLRVAGGLTVYGQKYRGRDIGFGNTRSDTAVNVDLAATYALDPRWSLRAEWSSFWNRSNQDLYDTERHTLTVKTRYQY</sequence>
<dbReference type="AlphaFoldDB" id="A0A437JYF9"/>
<comment type="caution">
    <text evidence="2">The sequence shown here is derived from an EMBL/GenBank/DDBJ whole genome shotgun (WGS) entry which is preliminary data.</text>
</comment>
<accession>A0A437JYF9</accession>
<dbReference type="OrthoDB" id="8832982at2"/>
<dbReference type="SUPFAM" id="SSF48452">
    <property type="entry name" value="TPR-like"/>
    <property type="match status" value="1"/>
</dbReference>
<name>A0A437JYF9_9BURK</name>
<evidence type="ECO:0000256" key="1">
    <source>
        <dbReference type="SAM" id="SignalP"/>
    </source>
</evidence>
<keyword evidence="1" id="KW-0732">Signal</keyword>
<feature type="signal peptide" evidence="1">
    <location>
        <begin position="1"/>
        <end position="29"/>
    </location>
</feature>
<dbReference type="Proteomes" id="UP000288178">
    <property type="component" value="Unassembled WGS sequence"/>
</dbReference>
<protein>
    <submittedName>
        <fullName evidence="2">Uncharacterized protein</fullName>
    </submittedName>
</protein>
<organism evidence="2 3">
    <name type="scientific">Rubrivivax albus</name>
    <dbReference type="NCBI Taxonomy" id="2499835"/>
    <lineage>
        <taxon>Bacteria</taxon>
        <taxon>Pseudomonadati</taxon>
        <taxon>Pseudomonadota</taxon>
        <taxon>Betaproteobacteria</taxon>
        <taxon>Burkholderiales</taxon>
        <taxon>Sphaerotilaceae</taxon>
        <taxon>Rubrivivax</taxon>
    </lineage>
</organism>
<dbReference type="InterPro" id="IPR011990">
    <property type="entry name" value="TPR-like_helical_dom_sf"/>
</dbReference>
<evidence type="ECO:0000313" key="2">
    <source>
        <dbReference type="EMBL" id="RVT52713.1"/>
    </source>
</evidence>